<sequence length="625" mass="66663">MGTALVYHEDMTAARLLWEDPEYVALLRGTQALGTQELQALSGQYDAVYFHPRTFHCARLAVGAALQLVDAVMTGAVRNGLALVRPPGHHSQRAAANGFCVFNSVAIAARHAKQKHGLHRVLIVDWDVHHGQGTQYIFEDDPSVLYFSWHRYEHRRFWPYLRESDADAVGQGQGLGFTVNLPWNQVGMGNADYMAAFLHVLLPLAFEFDPELVLVSAGFDSAIGDPEGQMQATPECFAHLTQLLQVLADGRVCAVLEGGYHLESLSQSVCMMVQALLGDPAPPLSGPMVPHGSALESIQSVRAAQAPYWMSLQQQGAAPVLSPSTCSPEGKPSPLLPWGPEFKAAATQTMAALSSLLDKLCLNPTPPVRTAVALTAPDAALVLPPGVLCQERSALPEEMQAWARPHKALAQDKALTALGRVLYLLDRLLDGQVSSGIAATPAPATAATLDVAIRCGLSHGAQRLLCVAVGQLDRPPDLTDDGRNLWLNIGGKEAAAPSTFHVCVPLPGTTGGFLNCVLALVLPLAYSFQPDLVLVALGPAHGLRDPQAALLTALLRGPAGGRVLALIDEESTPQLVGVLARVLHGEAPPSLGPFSMASPEDMQALMRLRGPLEPQWKMLQVAASP</sequence>
<evidence type="ECO:0000313" key="5">
    <source>
        <dbReference type="Proteomes" id="UP001732780"/>
    </source>
</evidence>
<dbReference type="CTD" id="83933"/>
<comment type="similarity">
    <text evidence="2">Belongs to the histone deacetylase family. HD type 2 subfamily.</text>
</comment>
<evidence type="ECO:0000256" key="3">
    <source>
        <dbReference type="ARBA" id="ARBA00022801"/>
    </source>
</evidence>
<dbReference type="InterPro" id="IPR000286">
    <property type="entry name" value="HDACs"/>
</dbReference>
<proteinExistence type="inferred from homology"/>
<evidence type="ECO:0000256" key="4">
    <source>
        <dbReference type="ARBA" id="ARBA00023242"/>
    </source>
</evidence>
<dbReference type="InterPro" id="IPR023801">
    <property type="entry name" value="His_deacetylse_dom"/>
</dbReference>
<evidence type="ECO:0000256" key="2">
    <source>
        <dbReference type="ARBA" id="ARBA00007738"/>
    </source>
</evidence>
<evidence type="ECO:0000256" key="1">
    <source>
        <dbReference type="ARBA" id="ARBA00004123"/>
    </source>
</evidence>
<name>A0A9W3HIG2_CAMBA</name>
<dbReference type="InterPro" id="IPR023696">
    <property type="entry name" value="Ureohydrolase_dom_sf"/>
</dbReference>
<dbReference type="GO" id="GO:0005634">
    <property type="term" value="C:nucleus"/>
    <property type="evidence" value="ECO:0007669"/>
    <property type="project" value="UniProtKB-SubCell"/>
</dbReference>
<organism evidence="5 6">
    <name type="scientific">Camelus bactrianus</name>
    <name type="common">Bactrian camel</name>
    <dbReference type="NCBI Taxonomy" id="9837"/>
    <lineage>
        <taxon>Eukaryota</taxon>
        <taxon>Metazoa</taxon>
        <taxon>Chordata</taxon>
        <taxon>Craniata</taxon>
        <taxon>Vertebrata</taxon>
        <taxon>Euteleostomi</taxon>
        <taxon>Mammalia</taxon>
        <taxon>Eutheria</taxon>
        <taxon>Laurasiatheria</taxon>
        <taxon>Artiodactyla</taxon>
        <taxon>Tylopoda</taxon>
        <taxon>Camelidae</taxon>
        <taxon>Camelus</taxon>
    </lineage>
</organism>
<keyword evidence="5" id="KW-1185">Reference proteome</keyword>
<reference evidence="6" key="1">
    <citation type="submission" date="2025-08" db="UniProtKB">
        <authorList>
            <consortium name="RefSeq"/>
        </authorList>
    </citation>
    <scope>IDENTIFICATION</scope>
    <source>
        <tissue evidence="6">Blood</tissue>
    </source>
</reference>
<dbReference type="PANTHER" id="PTHR10625">
    <property type="entry name" value="HISTONE DEACETYLASE HDAC1-RELATED"/>
    <property type="match status" value="1"/>
</dbReference>
<dbReference type="PANTHER" id="PTHR10625:SF43">
    <property type="entry name" value="POLYAMINE DEACETYLASE HDAC10"/>
    <property type="match status" value="1"/>
</dbReference>
<comment type="subcellular location">
    <subcellularLocation>
        <location evidence="1">Nucleus</location>
    </subcellularLocation>
</comment>
<dbReference type="InterPro" id="IPR037138">
    <property type="entry name" value="His_deacetylse_dom_sf"/>
</dbReference>
<keyword evidence="3" id="KW-0378">Hydrolase</keyword>
<dbReference type="RefSeq" id="XP_045374279.2">
    <property type="nucleotide sequence ID" value="XM_045518323.2"/>
</dbReference>
<dbReference type="PRINTS" id="PR01270">
    <property type="entry name" value="HDASUPER"/>
</dbReference>
<accession>A0A9W3HIG2</accession>
<evidence type="ECO:0000313" key="6">
    <source>
        <dbReference type="RefSeq" id="XP_045374279.2"/>
    </source>
</evidence>
<dbReference type="AlphaFoldDB" id="A0A9W3HIG2"/>
<protein>
    <submittedName>
        <fullName evidence="6">Polyamine deacetylase HDAC10 isoform X3</fullName>
    </submittedName>
</protein>
<dbReference type="SUPFAM" id="SSF52768">
    <property type="entry name" value="Arginase/deacetylase"/>
    <property type="match status" value="2"/>
</dbReference>
<dbReference type="FunFam" id="3.40.800.20:FF:000005">
    <property type="entry name" value="histone deacetylase 6"/>
    <property type="match status" value="1"/>
</dbReference>
<dbReference type="GO" id="GO:0016787">
    <property type="term" value="F:hydrolase activity"/>
    <property type="evidence" value="ECO:0007669"/>
    <property type="project" value="UniProtKB-KW"/>
</dbReference>
<gene>
    <name evidence="6" type="primary">HDAC10</name>
</gene>
<dbReference type="GO" id="GO:0040029">
    <property type="term" value="P:epigenetic regulation of gene expression"/>
    <property type="evidence" value="ECO:0007669"/>
    <property type="project" value="TreeGrafter"/>
</dbReference>
<keyword evidence="4" id="KW-0539">Nucleus</keyword>
<dbReference type="Proteomes" id="UP001732780">
    <property type="component" value="Chromosome 12"/>
</dbReference>
<dbReference type="Gene3D" id="3.40.800.20">
    <property type="entry name" value="Histone deacetylase domain"/>
    <property type="match status" value="1"/>
</dbReference>
<dbReference type="Pfam" id="PF00850">
    <property type="entry name" value="Hist_deacetyl"/>
    <property type="match status" value="1"/>
</dbReference>
<dbReference type="GO" id="GO:0019213">
    <property type="term" value="F:deacetylase activity"/>
    <property type="evidence" value="ECO:0007669"/>
    <property type="project" value="TreeGrafter"/>
</dbReference>